<evidence type="ECO:0000256" key="3">
    <source>
        <dbReference type="ARBA" id="ARBA00022989"/>
    </source>
</evidence>
<reference evidence="8" key="1">
    <citation type="submission" date="2018-03" db="EMBL/GenBank/DDBJ databases">
        <title>Lachnoclostridium SNUG30370 gen.nov., sp.nov., isolated from human faeces.</title>
        <authorList>
            <person name="Seo B."/>
            <person name="Jeon K."/>
            <person name="Ko G."/>
        </authorList>
    </citation>
    <scope>NUCLEOTIDE SEQUENCE [LARGE SCALE GENOMIC DNA]</scope>
    <source>
        <strain evidence="8">SNUG30370</strain>
    </source>
</reference>
<feature type="transmembrane region" description="Helical" evidence="6">
    <location>
        <begin position="152"/>
        <end position="169"/>
    </location>
</feature>
<organism evidence="7 8">
    <name type="scientific">Faecalibacillus faecis</name>
    <dbReference type="NCBI Taxonomy" id="1982628"/>
    <lineage>
        <taxon>Bacteria</taxon>
        <taxon>Bacillati</taxon>
        <taxon>Bacillota</taxon>
        <taxon>Erysipelotrichia</taxon>
        <taxon>Erysipelotrichales</taxon>
        <taxon>Coprobacillaceae</taxon>
        <taxon>Faecalibacillus</taxon>
    </lineage>
</organism>
<dbReference type="Proteomes" id="UP000241201">
    <property type="component" value="Unassembled WGS sequence"/>
</dbReference>
<proteinExistence type="inferred from homology"/>
<name>A0A2T3G3F5_9FIRM</name>
<dbReference type="InterPro" id="IPR000292">
    <property type="entry name" value="For/NO2_transpt"/>
</dbReference>
<dbReference type="RefSeq" id="WP_106986881.1">
    <property type="nucleotide sequence ID" value="NZ_DBGDQT010000187.1"/>
</dbReference>
<dbReference type="Gene3D" id="1.20.1080.10">
    <property type="entry name" value="Glycerol uptake facilitator protein"/>
    <property type="match status" value="1"/>
</dbReference>
<keyword evidence="2 6" id="KW-0812">Transmembrane</keyword>
<dbReference type="GO" id="GO:0005886">
    <property type="term" value="C:plasma membrane"/>
    <property type="evidence" value="ECO:0007669"/>
    <property type="project" value="TreeGrafter"/>
</dbReference>
<dbReference type="EMBL" id="PYLP01000001">
    <property type="protein sequence ID" value="PST42085.1"/>
    <property type="molecule type" value="Genomic_DNA"/>
</dbReference>
<dbReference type="AlphaFoldDB" id="A0A2T3G3F5"/>
<dbReference type="GO" id="GO:0015499">
    <property type="term" value="F:formate transmembrane transporter activity"/>
    <property type="evidence" value="ECO:0007669"/>
    <property type="project" value="TreeGrafter"/>
</dbReference>
<dbReference type="PROSITE" id="PS01005">
    <property type="entry name" value="FORMATE_NITRITE_TP_1"/>
    <property type="match status" value="1"/>
</dbReference>
<evidence type="ECO:0000256" key="4">
    <source>
        <dbReference type="ARBA" id="ARBA00023136"/>
    </source>
</evidence>
<gene>
    <name evidence="7" type="ORF">C7U55_00585</name>
</gene>
<dbReference type="PANTHER" id="PTHR30520">
    <property type="entry name" value="FORMATE TRANSPORTER-RELATED"/>
    <property type="match status" value="1"/>
</dbReference>
<feature type="transmembrane region" description="Helical" evidence="6">
    <location>
        <begin position="24"/>
        <end position="49"/>
    </location>
</feature>
<comment type="similarity">
    <text evidence="5">Belongs to the FNT transporter (TC 1.A.16) family.</text>
</comment>
<keyword evidence="8" id="KW-1185">Reference proteome</keyword>
<evidence type="ECO:0000256" key="1">
    <source>
        <dbReference type="ARBA" id="ARBA00004141"/>
    </source>
</evidence>
<evidence type="ECO:0000256" key="5">
    <source>
        <dbReference type="ARBA" id="ARBA00049660"/>
    </source>
</evidence>
<keyword evidence="3 6" id="KW-1133">Transmembrane helix</keyword>
<protein>
    <submittedName>
        <fullName evidence="7">Formate/nitrite transporter</fullName>
    </submittedName>
</protein>
<evidence type="ECO:0000313" key="7">
    <source>
        <dbReference type="EMBL" id="PST42085.1"/>
    </source>
</evidence>
<sequence length="255" mass="28172">MDYELLEKAAMTKYEMSKKDPFRFFIRSIVAGLYLGLATILSYTLAVLLVEHHVIAAKIAFAGAFGIGLVIIVLLGSELFTGNCFTTMFPVYHKRLKFLDILPMWGICYVGNFVGIALICFLFIKSGVNHEAMNQYLANVVSNKLSFDGLELFIKGILCNFIVCAAAFVGMKLKEEMAKTFIMMIIVMTFVLPGFEHSIANMGTFSMTFTALGTSISWSGVGLHMFLSTLGNIIGGSIFLGLPIYLMIRPKKSSE</sequence>
<feature type="transmembrane region" description="Helical" evidence="6">
    <location>
        <begin position="181"/>
        <end position="203"/>
    </location>
</feature>
<evidence type="ECO:0000313" key="8">
    <source>
        <dbReference type="Proteomes" id="UP000241201"/>
    </source>
</evidence>
<feature type="transmembrane region" description="Helical" evidence="6">
    <location>
        <begin position="101"/>
        <end position="124"/>
    </location>
</feature>
<keyword evidence="4 6" id="KW-0472">Membrane</keyword>
<feature type="transmembrane region" description="Helical" evidence="6">
    <location>
        <begin position="55"/>
        <end position="80"/>
    </location>
</feature>
<feature type="transmembrane region" description="Helical" evidence="6">
    <location>
        <begin position="223"/>
        <end position="248"/>
    </location>
</feature>
<dbReference type="InterPro" id="IPR024002">
    <property type="entry name" value="For/NO2_transpt_CS"/>
</dbReference>
<comment type="caution">
    <text evidence="7">The sequence shown here is derived from an EMBL/GenBank/DDBJ whole genome shotgun (WGS) entry which is preliminary data.</text>
</comment>
<dbReference type="PANTHER" id="PTHR30520:SF8">
    <property type="entry name" value="NITRITE TRANSPORTER NIRC"/>
    <property type="match status" value="1"/>
</dbReference>
<comment type="subcellular location">
    <subcellularLocation>
        <location evidence="1">Membrane</location>
        <topology evidence="1">Multi-pass membrane protein</topology>
    </subcellularLocation>
</comment>
<evidence type="ECO:0000256" key="6">
    <source>
        <dbReference type="SAM" id="Phobius"/>
    </source>
</evidence>
<dbReference type="Pfam" id="PF01226">
    <property type="entry name" value="Form_Nir_trans"/>
    <property type="match status" value="1"/>
</dbReference>
<evidence type="ECO:0000256" key="2">
    <source>
        <dbReference type="ARBA" id="ARBA00022692"/>
    </source>
</evidence>
<accession>A0A2T3G3F5</accession>
<dbReference type="GeneID" id="77469600"/>
<dbReference type="InterPro" id="IPR023271">
    <property type="entry name" value="Aquaporin-like"/>
</dbReference>